<dbReference type="EMBL" id="NMPR01000032">
    <property type="protein sequence ID" value="KAA8633802.1"/>
    <property type="molecule type" value="Genomic_DNA"/>
</dbReference>
<sequence>MAQPLAITAADTEFCEATPEQRELAWKLNGVAWARPVSIETYVAREIHLSEQELTKDGNCKYWVLYLKGYPRQIIASCETTRKEVLISENGVSRGGYGYGIASVYTNPDYRRQGMAATLLRHVQEAMDRDSDLSVLYSDIGRQYYSNLGWHVFPSEEVTLTYIPPTSTSSNETPALQHTQPESIRYLRIEELRNLCDVDKRHLCARFSQIPADGASHVAFMPSFAQMSWQIARAEFVAGKLLNGKSPENRGAITSSGRAWIYWDHDWKSKKLKVLKVVTVMESSPQQRINDIRVLVEAALVEATTWGLGTVLLWNPDEETTLGCKAVGDVHPHDIDVVFDERIDDSIPSLRWAGGKRKETVWEDNYYYCWC</sequence>
<organism evidence="2 3">
    <name type="scientific">Sordaria macrospora</name>
    <dbReference type="NCBI Taxonomy" id="5147"/>
    <lineage>
        <taxon>Eukaryota</taxon>
        <taxon>Fungi</taxon>
        <taxon>Dikarya</taxon>
        <taxon>Ascomycota</taxon>
        <taxon>Pezizomycotina</taxon>
        <taxon>Sordariomycetes</taxon>
        <taxon>Sordariomycetidae</taxon>
        <taxon>Sordariales</taxon>
        <taxon>Sordariaceae</taxon>
        <taxon>Sordaria</taxon>
    </lineage>
</organism>
<dbReference type="InterPro" id="IPR053013">
    <property type="entry name" value="LAT"/>
</dbReference>
<name>A0A8S9A0B5_SORMA</name>
<dbReference type="Gene3D" id="3.40.630.30">
    <property type="match status" value="1"/>
</dbReference>
<accession>A0A8S9A0B5</accession>
<protein>
    <recommendedName>
        <fullName evidence="1">LYC1 C-terminal domain-containing protein</fullName>
    </recommendedName>
</protein>
<dbReference type="InterPro" id="IPR055100">
    <property type="entry name" value="GNAT_LYC1-like"/>
</dbReference>
<dbReference type="CDD" id="cd04301">
    <property type="entry name" value="NAT_SF"/>
    <property type="match status" value="1"/>
</dbReference>
<evidence type="ECO:0000313" key="3">
    <source>
        <dbReference type="Proteomes" id="UP000433876"/>
    </source>
</evidence>
<dbReference type="PANTHER" id="PTHR34815:SF4">
    <property type="entry name" value="N-ACETYLTRANSFERASE DOMAIN-CONTAINING PROTEIN"/>
    <property type="match status" value="1"/>
</dbReference>
<reference evidence="2 3" key="1">
    <citation type="submission" date="2017-07" db="EMBL/GenBank/DDBJ databases">
        <title>Genome sequence of the Sordaria macrospora wild type strain R19027.</title>
        <authorList>
            <person name="Nowrousian M."/>
            <person name="Teichert I."/>
            <person name="Kueck U."/>
        </authorList>
    </citation>
    <scope>NUCLEOTIDE SEQUENCE [LARGE SCALE GENOMIC DNA]</scope>
    <source>
        <strain evidence="2 3">R19027</strain>
        <tissue evidence="2">Mycelium</tissue>
    </source>
</reference>
<evidence type="ECO:0000313" key="2">
    <source>
        <dbReference type="EMBL" id="KAA8633802.1"/>
    </source>
</evidence>
<dbReference type="AlphaFoldDB" id="A0A8S9A0B5"/>
<comment type="caution">
    <text evidence="2">The sequence shown here is derived from an EMBL/GenBank/DDBJ whole genome shotgun (WGS) entry which is preliminary data.</text>
</comment>
<evidence type="ECO:0000259" key="1">
    <source>
        <dbReference type="Pfam" id="PF22998"/>
    </source>
</evidence>
<dbReference type="VEuPathDB" id="FungiDB:SMAC_01318"/>
<dbReference type="Proteomes" id="UP000433876">
    <property type="component" value="Unassembled WGS sequence"/>
</dbReference>
<feature type="domain" description="LYC1 C-terminal" evidence="1">
    <location>
        <begin position="177"/>
        <end position="371"/>
    </location>
</feature>
<proteinExistence type="predicted"/>
<dbReference type="InterPro" id="IPR016181">
    <property type="entry name" value="Acyl_CoA_acyltransferase"/>
</dbReference>
<gene>
    <name evidence="2" type="ORF">SMACR_01318</name>
</gene>
<dbReference type="SUPFAM" id="SSF55729">
    <property type="entry name" value="Acyl-CoA N-acyltransferases (Nat)"/>
    <property type="match status" value="1"/>
</dbReference>
<dbReference type="Pfam" id="PF13527">
    <property type="entry name" value="Acetyltransf_9"/>
    <property type="match status" value="1"/>
</dbReference>
<dbReference type="PANTHER" id="PTHR34815">
    <property type="entry name" value="LYSINE ACETYLTRANSFERASE"/>
    <property type="match status" value="1"/>
</dbReference>
<dbReference type="Pfam" id="PF22998">
    <property type="entry name" value="GNAT_LYC1-like"/>
    <property type="match status" value="1"/>
</dbReference>